<dbReference type="InterPro" id="IPR038765">
    <property type="entry name" value="Papain-like_cys_pep_sf"/>
</dbReference>
<organism evidence="5 6">
    <name type="scientific">Corchorus capsularis</name>
    <name type="common">Jute</name>
    <dbReference type="NCBI Taxonomy" id="210143"/>
    <lineage>
        <taxon>Eukaryota</taxon>
        <taxon>Viridiplantae</taxon>
        <taxon>Streptophyta</taxon>
        <taxon>Embryophyta</taxon>
        <taxon>Tracheophyta</taxon>
        <taxon>Spermatophyta</taxon>
        <taxon>Magnoliopsida</taxon>
        <taxon>eudicotyledons</taxon>
        <taxon>Gunneridae</taxon>
        <taxon>Pentapetalae</taxon>
        <taxon>rosids</taxon>
        <taxon>malvids</taxon>
        <taxon>Malvales</taxon>
        <taxon>Malvaceae</taxon>
        <taxon>Grewioideae</taxon>
        <taxon>Apeibeae</taxon>
        <taxon>Corchorus</taxon>
    </lineage>
</organism>
<protein>
    <submittedName>
        <fullName evidence="5">Transglutaminase-like protein</fullName>
    </submittedName>
</protein>
<dbReference type="Gene3D" id="2.60.120.260">
    <property type="entry name" value="Galactose-binding domain-like"/>
    <property type="match status" value="1"/>
</dbReference>
<gene>
    <name evidence="5" type="ORF">CCACVL1_02457</name>
</gene>
<evidence type="ECO:0000256" key="2">
    <source>
        <dbReference type="ARBA" id="ARBA00022723"/>
    </source>
</evidence>
<dbReference type="OMA" id="ERRACLK"/>
<sequence>MVLGIQLYEDPVRQEAARKTVPIKELEEKALVSLNKDGNHKPSKIEKDHAFLLQLLFWFFKSFSWVDEESPCCDTCGKETTNQGTGTALPSEIQYGATIVEIYRCNHCSRVTRFPRYNDPVKLVEMRKGRCGEWVSCFTLYCRAFGYESRVVLDFTGHNWTECYSEVLGRWMHLDPCEAEYDKQLLYEGWDKKLNYVIAISKDGVYDVTKHYTSNWDEVLSRRTLATEDEVASVLESMTKECQRNYTSQVLSEFAEHENVEIEVSERDLHSTDDASISLPGFGTDSLSLSSCPVRLCTDDHVTRIYNAFFPILNKFVENSVPASNGVEILKIFRATVVDLERLPYKERRACLKSNSIVEESLLHQLLSSFTELLNALSLKSEVDTNGIVSVCLAGDPLEAALALPFCLHALDELISDLSSCDNFSQDSLSFPLLRLNRICCGEVLASGEELPSGIATAAFDGTHMSKWEEPNGAKGCWIIYKLSTNMQELVAYELMSANDAPERDPMDWVVEGSNDGGLSWHVLDEQTSQLFDQRFQRKTYKIKSTGFLSNNFRFRFLAVRDANSTSRFQVCSIDLYARQN</sequence>
<dbReference type="STRING" id="210143.A0A1R3K8E6"/>
<dbReference type="Gene3D" id="2.20.25.10">
    <property type="match status" value="1"/>
</dbReference>
<dbReference type="FunFam" id="2.20.25.10:FF:000011">
    <property type="entry name" value="peptide-N(4)-(N-acetyl-beta- glucosaminyl)asparagine amidase"/>
    <property type="match status" value="1"/>
</dbReference>
<dbReference type="EMBL" id="AWWV01006072">
    <property type="protein sequence ID" value="OMP03360.1"/>
    <property type="molecule type" value="Genomic_DNA"/>
</dbReference>
<dbReference type="PANTHER" id="PTHR48440:SF1">
    <property type="entry name" value="PAW DOMAIN-CONTAINING PROTEIN"/>
    <property type="match status" value="1"/>
</dbReference>
<evidence type="ECO:0000256" key="1">
    <source>
        <dbReference type="ARBA" id="ARBA00009390"/>
    </source>
</evidence>
<keyword evidence="6" id="KW-1185">Reference proteome</keyword>
<dbReference type="OrthoDB" id="409136at2759"/>
<dbReference type="Pfam" id="PF01841">
    <property type="entry name" value="Transglut_core"/>
    <property type="match status" value="1"/>
</dbReference>
<dbReference type="SUPFAM" id="SSF54001">
    <property type="entry name" value="Cysteine proteinases"/>
    <property type="match status" value="1"/>
</dbReference>
<proteinExistence type="inferred from homology"/>
<comment type="caution">
    <text evidence="5">The sequence shown here is derived from an EMBL/GenBank/DDBJ whole genome shotgun (WGS) entry which is preliminary data.</text>
</comment>
<evidence type="ECO:0000259" key="4">
    <source>
        <dbReference type="SMART" id="SM00460"/>
    </source>
</evidence>
<accession>A0A1R3K8E6</accession>
<keyword evidence="2" id="KW-0479">Metal-binding</keyword>
<evidence type="ECO:0000256" key="3">
    <source>
        <dbReference type="ARBA" id="ARBA00022833"/>
    </source>
</evidence>
<dbReference type="InterPro" id="IPR002931">
    <property type="entry name" value="Transglutaminase-like"/>
</dbReference>
<dbReference type="FunFam" id="2.60.120.260:FF:000110">
    <property type="entry name" value="Peptide-N(4)-(N-acetyl-beta-glucosaminyl)asparagine amidase"/>
    <property type="match status" value="1"/>
</dbReference>
<reference evidence="5 6" key="1">
    <citation type="submission" date="2013-09" db="EMBL/GenBank/DDBJ databases">
        <title>Corchorus capsularis genome sequencing.</title>
        <authorList>
            <person name="Alam M."/>
            <person name="Haque M.S."/>
            <person name="Islam M.S."/>
            <person name="Emdad E.M."/>
            <person name="Islam M.M."/>
            <person name="Ahmed B."/>
            <person name="Halim A."/>
            <person name="Hossen Q.M.M."/>
            <person name="Hossain M.Z."/>
            <person name="Ahmed R."/>
            <person name="Khan M.M."/>
            <person name="Islam R."/>
            <person name="Rashid M.M."/>
            <person name="Khan S.A."/>
            <person name="Rahman M.S."/>
            <person name="Alam M."/>
        </authorList>
    </citation>
    <scope>NUCLEOTIDE SEQUENCE [LARGE SCALE GENOMIC DNA]</scope>
    <source>
        <strain evidence="6">cv. CVL-1</strain>
        <tissue evidence="5">Whole seedling</tissue>
    </source>
</reference>
<dbReference type="PANTHER" id="PTHR48440">
    <property type="match status" value="1"/>
</dbReference>
<evidence type="ECO:0000313" key="5">
    <source>
        <dbReference type="EMBL" id="OMP03360.1"/>
    </source>
</evidence>
<name>A0A1R3K8E6_COCAP</name>
<dbReference type="GO" id="GO:0046872">
    <property type="term" value="F:metal ion binding"/>
    <property type="evidence" value="ECO:0007669"/>
    <property type="project" value="UniProtKB-KW"/>
</dbReference>
<evidence type="ECO:0000313" key="6">
    <source>
        <dbReference type="Proteomes" id="UP000188268"/>
    </source>
</evidence>
<comment type="similarity">
    <text evidence="1">Belongs to the transglutaminase-like superfamily. PNGase family.</text>
</comment>
<dbReference type="Proteomes" id="UP000188268">
    <property type="component" value="Unassembled WGS sequence"/>
</dbReference>
<dbReference type="SMART" id="SM00460">
    <property type="entry name" value="TGc"/>
    <property type="match status" value="1"/>
</dbReference>
<dbReference type="AlphaFoldDB" id="A0A1R3K8E6"/>
<dbReference type="Gramene" id="OMP03360">
    <property type="protein sequence ID" value="OMP03360"/>
    <property type="gene ID" value="CCACVL1_02457"/>
</dbReference>
<keyword evidence="3" id="KW-0862">Zinc</keyword>
<feature type="domain" description="Transglutaminase-like" evidence="4">
    <location>
        <begin position="123"/>
        <end position="178"/>
    </location>
</feature>
<dbReference type="Gene3D" id="3.10.620.30">
    <property type="match status" value="1"/>
</dbReference>